<dbReference type="eggNOG" id="COG4106">
    <property type="taxonomic scope" value="Bacteria"/>
</dbReference>
<dbReference type="HOGENOM" id="CLU_037990_5_0_6"/>
<dbReference type="InterPro" id="IPR029063">
    <property type="entry name" value="SAM-dependent_MTases_sf"/>
</dbReference>
<dbReference type="GO" id="GO:0032259">
    <property type="term" value="P:methylation"/>
    <property type="evidence" value="ECO:0007669"/>
    <property type="project" value="UniProtKB-KW"/>
</dbReference>
<evidence type="ECO:0000259" key="1">
    <source>
        <dbReference type="Pfam" id="PF13847"/>
    </source>
</evidence>
<dbReference type="Pfam" id="PF13847">
    <property type="entry name" value="Methyltransf_31"/>
    <property type="match status" value="1"/>
</dbReference>
<gene>
    <name evidence="2" type="ORF">LDG_8628</name>
</gene>
<dbReference type="InterPro" id="IPR025714">
    <property type="entry name" value="Methyltranfer_dom"/>
</dbReference>
<accession>G9ETJ6</accession>
<evidence type="ECO:0000313" key="2">
    <source>
        <dbReference type="EMBL" id="EHL29663.1"/>
    </source>
</evidence>
<dbReference type="CDD" id="cd02440">
    <property type="entry name" value="AdoMet_MTases"/>
    <property type="match status" value="1"/>
</dbReference>
<dbReference type="Gene3D" id="3.40.50.150">
    <property type="entry name" value="Vaccinia Virus protein VP39"/>
    <property type="match status" value="1"/>
</dbReference>
<dbReference type="STRING" id="658187.LDG_8628"/>
<dbReference type="PANTHER" id="PTHR43861">
    <property type="entry name" value="TRANS-ACONITATE 2-METHYLTRANSFERASE-RELATED"/>
    <property type="match status" value="1"/>
</dbReference>
<feature type="domain" description="Methyltransferase" evidence="1">
    <location>
        <begin position="32"/>
        <end position="159"/>
    </location>
</feature>
<reference evidence="2 3" key="1">
    <citation type="journal article" date="2011" name="BMC Genomics">
        <title>Insight into cross-talk between intra-amoebal pathogens.</title>
        <authorList>
            <person name="Gimenez G."/>
            <person name="Bertelli C."/>
            <person name="Moliner C."/>
            <person name="Robert C."/>
            <person name="Raoult D."/>
            <person name="Fournier P.E."/>
            <person name="Greub G."/>
        </authorList>
    </citation>
    <scope>NUCLEOTIDE SEQUENCE [LARGE SCALE GENOMIC DNA]</scope>
    <source>
        <strain evidence="2 3">LLAP12</strain>
    </source>
</reference>
<protein>
    <recommendedName>
        <fullName evidence="1">Methyltransferase domain-containing protein</fullName>
    </recommendedName>
</protein>
<keyword evidence="3" id="KW-1185">Reference proteome</keyword>
<dbReference type="GO" id="GO:0008168">
    <property type="term" value="F:methyltransferase activity"/>
    <property type="evidence" value="ECO:0007669"/>
    <property type="project" value="UniProtKB-KW"/>
</dbReference>
<dbReference type="EMBL" id="JH413847">
    <property type="protein sequence ID" value="EHL29663.1"/>
    <property type="molecule type" value="Genomic_DNA"/>
</dbReference>
<organism evidence="2 3">
    <name type="scientific">Legionella drancourtii LLAP12</name>
    <dbReference type="NCBI Taxonomy" id="658187"/>
    <lineage>
        <taxon>Bacteria</taxon>
        <taxon>Pseudomonadati</taxon>
        <taxon>Pseudomonadota</taxon>
        <taxon>Gammaproteobacteria</taxon>
        <taxon>Legionellales</taxon>
        <taxon>Legionellaceae</taxon>
        <taxon>Legionella</taxon>
    </lineage>
</organism>
<dbReference type="PANTHER" id="PTHR43861:SF1">
    <property type="entry name" value="TRANS-ACONITATE 2-METHYLTRANSFERASE"/>
    <property type="match status" value="1"/>
</dbReference>
<dbReference type="InParanoid" id="G9ETJ6"/>
<sequence>MVWHPEQYLLGNYFQSEVNELFRKRFNIQPSGSILDVGSGDGQYISLLADRLKNGQILGIDSSEEMVTYAKEHWTRKNLSFAVHRIEEYQQSCVFDFILSFWCLHWTQIELSFPNIFNALKLEGRFYAVFSSFSDNSILQAWHELTINSRYMDLAQHNIKAFNLYTDYFYRVFAVLNKLPFKKLKLELETVKICLPSMEHFKGLLLTLPFMKKIPEENQDDLSNTLCDVFQKICQRKYDGELYYETRPIFLEAIK</sequence>
<dbReference type="Proteomes" id="UP000002770">
    <property type="component" value="Unassembled WGS sequence"/>
</dbReference>
<dbReference type="SUPFAM" id="SSF53335">
    <property type="entry name" value="S-adenosyl-L-methionine-dependent methyltransferases"/>
    <property type="match status" value="1"/>
</dbReference>
<dbReference type="AlphaFoldDB" id="G9ETJ6"/>
<evidence type="ECO:0000313" key="3">
    <source>
        <dbReference type="Proteomes" id="UP000002770"/>
    </source>
</evidence>
<proteinExistence type="predicted"/>
<name>G9ETJ6_9GAMM</name>